<evidence type="ECO:0000313" key="4">
    <source>
        <dbReference type="Proteomes" id="UP000053958"/>
    </source>
</evidence>
<keyword evidence="4" id="KW-1185">Reference proteome</keyword>
<feature type="compositionally biased region" description="Basic and acidic residues" evidence="1">
    <location>
        <begin position="327"/>
        <end position="340"/>
    </location>
</feature>
<feature type="region of interest" description="Disordered" evidence="1">
    <location>
        <begin position="352"/>
        <end position="414"/>
    </location>
</feature>
<comment type="caution">
    <text evidence="3">The sequence shown here is derived from an EMBL/GenBank/DDBJ whole genome shotgun (WGS) entry which is preliminary data.</text>
</comment>
<feature type="transmembrane region" description="Helical" evidence="2">
    <location>
        <begin position="492"/>
        <end position="517"/>
    </location>
</feature>
<feature type="region of interest" description="Disordered" evidence="1">
    <location>
        <begin position="464"/>
        <end position="483"/>
    </location>
</feature>
<dbReference type="RefSeq" id="XP_013325176.1">
    <property type="nucleotide sequence ID" value="XM_013469722.1"/>
</dbReference>
<evidence type="ECO:0000256" key="2">
    <source>
        <dbReference type="SAM" id="Phobius"/>
    </source>
</evidence>
<feature type="region of interest" description="Disordered" evidence="1">
    <location>
        <begin position="166"/>
        <end position="234"/>
    </location>
</feature>
<feature type="compositionally biased region" description="Basic and acidic residues" evidence="1">
    <location>
        <begin position="221"/>
        <end position="234"/>
    </location>
</feature>
<name>A0A0F4YK06_RASE3</name>
<reference evidence="3 4" key="1">
    <citation type="submission" date="2015-04" db="EMBL/GenBank/DDBJ databases">
        <authorList>
            <person name="Heijne W.H."/>
            <person name="Fedorova N.D."/>
            <person name="Nierman W.C."/>
            <person name="Vollebregt A.W."/>
            <person name="Zhao Z."/>
            <person name="Wu L."/>
            <person name="Kumar M."/>
            <person name="Stam H."/>
            <person name="van den Berg M.A."/>
            <person name="Pel H.J."/>
        </authorList>
    </citation>
    <scope>NUCLEOTIDE SEQUENCE [LARGE SCALE GENOMIC DNA]</scope>
    <source>
        <strain evidence="3 4">CBS 393.64</strain>
    </source>
</reference>
<dbReference type="Proteomes" id="UP000053958">
    <property type="component" value="Unassembled WGS sequence"/>
</dbReference>
<gene>
    <name evidence="3" type="ORF">T310_7484</name>
</gene>
<sequence>MSLLLLMTGAGYQKPERGKSTPYYHVICCMKLSLRVPTPCPVLLLSHSRPLACFNEVFHHHIVLELHSNVVQRADGKFSGYAVPSGLNQISYAWIHLSQIKSPGHMFFLADINPARSRNRCAGVAIFDAGVHSLAVLVPIPIWVRPRGRCVQRGPVETVDLTQWNSEGDRNDARPASLVSKCRLDPTRLGRPTDSSLDEAPQPQPGDVFVAGGASDDGDADDGKHHDEHGQREQAHQGCFLAPGDFDVPEEAHGDRGDWGCVSCQPMPSQRGHAYILKMSLATSNTVAVTKVWNWKSTAGCLLQFSGGAGQHLSALDHQAGDGEGQDAPHPDANKHGSDLGAHEAGVRLQRLRGGRQRADGELERRVHGVQLRQPDDGLGEQDEPRSRGEEVVDKEATEGVDADEEAESEEETSVMEVGFGGALYLNRGISIYGAGQPRTWNTGRNALRRCALLMSWKIQHPARNAQQQQQQQQQSKWQCNQRRGRGKRAGWIRSITSLLAANAICILHVGVGGWLAMRAHGDIDRQGLWGQMQASVPLSQRRQKA</sequence>
<keyword evidence="2" id="KW-0812">Transmembrane</keyword>
<evidence type="ECO:0000256" key="1">
    <source>
        <dbReference type="SAM" id="MobiDB-lite"/>
    </source>
</evidence>
<keyword evidence="2" id="KW-1133">Transmembrane helix</keyword>
<dbReference type="EMBL" id="LASV01000442">
    <property type="protein sequence ID" value="KKA18564.1"/>
    <property type="molecule type" value="Genomic_DNA"/>
</dbReference>
<proteinExistence type="predicted"/>
<dbReference type="AlphaFoldDB" id="A0A0F4YK06"/>
<organism evidence="3 4">
    <name type="scientific">Rasamsonia emersonii (strain ATCC 16479 / CBS 393.64 / IMI 116815)</name>
    <dbReference type="NCBI Taxonomy" id="1408163"/>
    <lineage>
        <taxon>Eukaryota</taxon>
        <taxon>Fungi</taxon>
        <taxon>Dikarya</taxon>
        <taxon>Ascomycota</taxon>
        <taxon>Pezizomycotina</taxon>
        <taxon>Eurotiomycetes</taxon>
        <taxon>Eurotiomycetidae</taxon>
        <taxon>Eurotiales</taxon>
        <taxon>Trichocomaceae</taxon>
        <taxon>Rasamsonia</taxon>
    </lineage>
</organism>
<accession>A0A0F4YK06</accession>
<feature type="compositionally biased region" description="Basic and acidic residues" evidence="1">
    <location>
        <begin position="357"/>
        <end position="367"/>
    </location>
</feature>
<protein>
    <submittedName>
        <fullName evidence="3">Uncharacterized protein</fullName>
    </submittedName>
</protein>
<evidence type="ECO:0000313" key="3">
    <source>
        <dbReference type="EMBL" id="KKA18564.1"/>
    </source>
</evidence>
<keyword evidence="2" id="KW-0472">Membrane</keyword>
<dbReference type="GeneID" id="25319756"/>
<feature type="region of interest" description="Disordered" evidence="1">
    <location>
        <begin position="314"/>
        <end position="340"/>
    </location>
</feature>
<feature type="compositionally biased region" description="Acidic residues" evidence="1">
    <location>
        <begin position="399"/>
        <end position="414"/>
    </location>
</feature>
<feature type="compositionally biased region" description="Basic and acidic residues" evidence="1">
    <location>
        <begin position="383"/>
        <end position="398"/>
    </location>
</feature>